<feature type="domain" description="AbiTii" evidence="2">
    <location>
        <begin position="13"/>
        <end position="199"/>
    </location>
</feature>
<accession>A0AA37BLT3</accession>
<organism evidence="3 4">
    <name type="scientific">Planomonospora parontospora</name>
    <dbReference type="NCBI Taxonomy" id="58119"/>
    <lineage>
        <taxon>Bacteria</taxon>
        <taxon>Bacillati</taxon>
        <taxon>Actinomycetota</taxon>
        <taxon>Actinomycetes</taxon>
        <taxon>Streptosporangiales</taxon>
        <taxon>Streptosporangiaceae</taxon>
        <taxon>Planomonospora</taxon>
    </lineage>
</organism>
<keyword evidence="1" id="KW-1133">Transmembrane helix</keyword>
<proteinExistence type="predicted"/>
<dbReference type="Proteomes" id="UP000627984">
    <property type="component" value="Unassembled WGS sequence"/>
</dbReference>
<evidence type="ECO:0000259" key="2">
    <source>
        <dbReference type="Pfam" id="PF18864"/>
    </source>
</evidence>
<evidence type="ECO:0000313" key="3">
    <source>
        <dbReference type="EMBL" id="GGK90110.1"/>
    </source>
</evidence>
<dbReference type="AlphaFoldDB" id="A0AA37BLT3"/>
<name>A0AA37BLT3_9ACTN</name>
<dbReference type="EMBL" id="BMQD01000023">
    <property type="protein sequence ID" value="GGK90110.1"/>
    <property type="molecule type" value="Genomic_DNA"/>
</dbReference>
<gene>
    <name evidence="3" type="ORF">GCM10010126_56980</name>
</gene>
<dbReference type="InterPro" id="IPR041304">
    <property type="entry name" value="AbiTii"/>
</dbReference>
<dbReference type="RefSeq" id="WP_191897502.1">
    <property type="nucleotide sequence ID" value="NZ_BMQD01000023.1"/>
</dbReference>
<reference evidence="3" key="1">
    <citation type="journal article" date="2014" name="Int. J. Syst. Evol. Microbiol.">
        <title>Complete genome sequence of Corynebacterium casei LMG S-19264T (=DSM 44701T), isolated from a smear-ripened cheese.</title>
        <authorList>
            <consortium name="US DOE Joint Genome Institute (JGI-PGF)"/>
            <person name="Walter F."/>
            <person name="Albersmeier A."/>
            <person name="Kalinowski J."/>
            <person name="Ruckert C."/>
        </authorList>
    </citation>
    <scope>NUCLEOTIDE SEQUENCE</scope>
    <source>
        <strain evidence="3">JCM 3093</strain>
    </source>
</reference>
<feature type="transmembrane region" description="Helical" evidence="1">
    <location>
        <begin position="250"/>
        <end position="270"/>
    </location>
</feature>
<dbReference type="Pfam" id="PF18864">
    <property type="entry name" value="AbiTii"/>
    <property type="match status" value="1"/>
</dbReference>
<keyword evidence="1" id="KW-0812">Transmembrane</keyword>
<evidence type="ECO:0000313" key="4">
    <source>
        <dbReference type="Proteomes" id="UP000627984"/>
    </source>
</evidence>
<reference evidence="3" key="2">
    <citation type="submission" date="2022-09" db="EMBL/GenBank/DDBJ databases">
        <authorList>
            <person name="Sun Q."/>
            <person name="Ohkuma M."/>
        </authorList>
    </citation>
    <scope>NUCLEOTIDE SEQUENCE</scope>
    <source>
        <strain evidence="3">JCM 3093</strain>
    </source>
</reference>
<sequence>MPVTPSLPDRDRSLVEQIELSLRDPRASITDALRLCVLLSGHAKSASLRNWATKELDGYSRSDELPEYRKIGASLHIDIWRGPMKRTQRISPRALPEELHDSIGEEVLLRQPIKTVEGDAQKEELSYTFSDASIVAAMLTKKLQDMGELHGFEQIGEISWKVNPADVAGAVDRVRTALAVFVAELRSLMPEGQETPSSADTNNALEKAVPGAVNINAGQGAVVNYHNGGSGGITNTSTSGGPEPKSNRGWVVAAWVLGFIVTAVGTYAGLGQWLNWPNPWN</sequence>
<evidence type="ECO:0000256" key="1">
    <source>
        <dbReference type="SAM" id="Phobius"/>
    </source>
</evidence>
<keyword evidence="1" id="KW-0472">Membrane</keyword>
<protein>
    <recommendedName>
        <fullName evidence="2">AbiTii domain-containing protein</fullName>
    </recommendedName>
</protein>
<comment type="caution">
    <text evidence="3">The sequence shown here is derived from an EMBL/GenBank/DDBJ whole genome shotgun (WGS) entry which is preliminary data.</text>
</comment>